<dbReference type="GO" id="GO:0003964">
    <property type="term" value="F:RNA-directed DNA polymerase activity"/>
    <property type="evidence" value="ECO:0007669"/>
    <property type="project" value="UniProtKB-KW"/>
</dbReference>
<feature type="compositionally biased region" description="Basic residues" evidence="19">
    <location>
        <begin position="116"/>
        <end position="127"/>
    </location>
</feature>
<feature type="region of interest" description="Disordered" evidence="19">
    <location>
        <begin position="346"/>
        <end position="366"/>
    </location>
</feature>
<dbReference type="GO" id="GO:0003887">
    <property type="term" value="F:DNA-directed DNA polymerase activity"/>
    <property type="evidence" value="ECO:0007669"/>
    <property type="project" value="UniProtKB-KW"/>
</dbReference>
<evidence type="ECO:0000256" key="5">
    <source>
        <dbReference type="ARBA" id="ARBA00022679"/>
    </source>
</evidence>
<dbReference type="InterPro" id="IPR016197">
    <property type="entry name" value="Chromo-like_dom_sf"/>
</dbReference>
<dbReference type="InterPro" id="IPR056924">
    <property type="entry name" value="SH3_Tf2-1"/>
</dbReference>
<organism evidence="21 22">
    <name type="scientific">Albula glossodonta</name>
    <name type="common">roundjaw bonefish</name>
    <dbReference type="NCBI Taxonomy" id="121402"/>
    <lineage>
        <taxon>Eukaryota</taxon>
        <taxon>Metazoa</taxon>
        <taxon>Chordata</taxon>
        <taxon>Craniata</taxon>
        <taxon>Vertebrata</taxon>
        <taxon>Euteleostomi</taxon>
        <taxon>Actinopterygii</taxon>
        <taxon>Neopterygii</taxon>
        <taxon>Teleostei</taxon>
        <taxon>Albuliformes</taxon>
        <taxon>Albulidae</taxon>
        <taxon>Albula</taxon>
    </lineage>
</organism>
<evidence type="ECO:0000256" key="6">
    <source>
        <dbReference type="ARBA" id="ARBA00022695"/>
    </source>
</evidence>
<keyword evidence="15" id="KW-0239">DNA-directed DNA polymerase</keyword>
<dbReference type="EC" id="3.1.26.4" evidence="3"/>
<keyword evidence="22" id="KW-1185">Reference proteome</keyword>
<evidence type="ECO:0000256" key="1">
    <source>
        <dbReference type="ARBA" id="ARBA00004123"/>
    </source>
</evidence>
<evidence type="ECO:0000256" key="16">
    <source>
        <dbReference type="ARBA" id="ARBA00023125"/>
    </source>
</evidence>
<evidence type="ECO:0000256" key="17">
    <source>
        <dbReference type="ARBA" id="ARBA00023172"/>
    </source>
</evidence>
<proteinExistence type="inferred from homology"/>
<keyword evidence="17" id="KW-0233">DNA recombination</keyword>
<keyword evidence="16" id="KW-0238">DNA-binding</keyword>
<dbReference type="CDD" id="cd01647">
    <property type="entry name" value="RT_LTR"/>
    <property type="match status" value="1"/>
</dbReference>
<evidence type="ECO:0000256" key="19">
    <source>
        <dbReference type="SAM" id="MobiDB-lite"/>
    </source>
</evidence>
<gene>
    <name evidence="21" type="ORF">JZ751_023852</name>
</gene>
<dbReference type="Pfam" id="PF17921">
    <property type="entry name" value="Integrase_H2C2"/>
    <property type="match status" value="1"/>
</dbReference>
<keyword evidence="12" id="KW-0460">Magnesium</keyword>
<dbReference type="InterPro" id="IPR041373">
    <property type="entry name" value="RT_RNaseH"/>
</dbReference>
<dbReference type="Pfam" id="PF00078">
    <property type="entry name" value="RVT_1"/>
    <property type="match status" value="1"/>
</dbReference>
<evidence type="ECO:0000256" key="7">
    <source>
        <dbReference type="ARBA" id="ARBA00022722"/>
    </source>
</evidence>
<dbReference type="InterPro" id="IPR043502">
    <property type="entry name" value="DNA/RNA_pol_sf"/>
</dbReference>
<protein>
    <recommendedName>
        <fullName evidence="18">Gypsy retrotransposon integrase-like protein 1</fullName>
        <ecNumber evidence="3">3.1.26.4</ecNumber>
    </recommendedName>
</protein>
<dbReference type="SUPFAM" id="SSF57756">
    <property type="entry name" value="Retrovirus zinc finger-like domains"/>
    <property type="match status" value="1"/>
</dbReference>
<evidence type="ECO:0000256" key="4">
    <source>
        <dbReference type="ARBA" id="ARBA00022670"/>
    </source>
</evidence>
<keyword evidence="4" id="KW-0645">Protease</keyword>
<evidence type="ECO:0000256" key="3">
    <source>
        <dbReference type="ARBA" id="ARBA00012180"/>
    </source>
</evidence>
<feature type="domain" description="Chromo" evidence="20">
    <location>
        <begin position="600"/>
        <end position="658"/>
    </location>
</feature>
<dbReference type="InterPro" id="IPR043128">
    <property type="entry name" value="Rev_trsase/Diguanyl_cyclase"/>
</dbReference>
<keyword evidence="7" id="KW-0540">Nuclease</keyword>
<dbReference type="InterPro" id="IPR036875">
    <property type="entry name" value="Znf_CCHC_sf"/>
</dbReference>
<dbReference type="PANTHER" id="PTHR37984:SF5">
    <property type="entry name" value="PROTEIN NYNRIN-LIKE"/>
    <property type="match status" value="1"/>
</dbReference>
<dbReference type="GO" id="GO:0006310">
    <property type="term" value="P:DNA recombination"/>
    <property type="evidence" value="ECO:0007669"/>
    <property type="project" value="UniProtKB-KW"/>
</dbReference>
<evidence type="ECO:0000256" key="10">
    <source>
        <dbReference type="ARBA" id="ARBA00022759"/>
    </source>
</evidence>
<feature type="region of interest" description="Disordered" evidence="19">
    <location>
        <begin position="648"/>
        <end position="669"/>
    </location>
</feature>
<dbReference type="PANTHER" id="PTHR37984">
    <property type="entry name" value="PROTEIN CBG26694"/>
    <property type="match status" value="1"/>
</dbReference>
<dbReference type="Pfam" id="PF17917">
    <property type="entry name" value="RT_RNaseH"/>
    <property type="match status" value="1"/>
</dbReference>
<feature type="compositionally biased region" description="Gly residues" evidence="19">
    <location>
        <begin position="657"/>
        <end position="669"/>
    </location>
</feature>
<keyword evidence="6" id="KW-0548">Nucleotidyltransferase</keyword>
<dbReference type="PROSITE" id="PS50013">
    <property type="entry name" value="CHROMO_2"/>
    <property type="match status" value="1"/>
</dbReference>
<evidence type="ECO:0000256" key="8">
    <source>
        <dbReference type="ARBA" id="ARBA00022723"/>
    </source>
</evidence>
<dbReference type="Gene3D" id="1.10.340.70">
    <property type="match status" value="1"/>
</dbReference>
<dbReference type="GO" id="GO:0004523">
    <property type="term" value="F:RNA-DNA hybrid ribonuclease activity"/>
    <property type="evidence" value="ECO:0007669"/>
    <property type="project" value="UniProtKB-EC"/>
</dbReference>
<keyword evidence="13" id="KW-0229">DNA integration</keyword>
<comment type="similarity">
    <text evidence="2">Belongs to the beta type-B retroviral polymerase family. HERV class-II K(HML-2) pol subfamily.</text>
</comment>
<evidence type="ECO:0000313" key="22">
    <source>
        <dbReference type="Proteomes" id="UP000824540"/>
    </source>
</evidence>
<keyword evidence="5" id="KW-0808">Transferase</keyword>
<dbReference type="Pfam" id="PF24626">
    <property type="entry name" value="SH3_Tf2-1"/>
    <property type="match status" value="1"/>
</dbReference>
<evidence type="ECO:0000256" key="2">
    <source>
        <dbReference type="ARBA" id="ARBA00010879"/>
    </source>
</evidence>
<dbReference type="FunFam" id="1.10.340.70:FF:000001">
    <property type="entry name" value="Retrovirus-related Pol polyprotein from transposon gypsy-like Protein"/>
    <property type="match status" value="1"/>
</dbReference>
<keyword evidence="9" id="KW-0064">Aspartyl protease</keyword>
<dbReference type="InterPro" id="IPR041588">
    <property type="entry name" value="Integrase_H2C2"/>
</dbReference>
<dbReference type="GO" id="GO:0005634">
    <property type="term" value="C:nucleus"/>
    <property type="evidence" value="ECO:0007669"/>
    <property type="project" value="UniProtKB-SubCell"/>
</dbReference>
<evidence type="ECO:0000256" key="18">
    <source>
        <dbReference type="ARBA" id="ARBA00039658"/>
    </source>
</evidence>
<keyword evidence="8" id="KW-0479">Metal-binding</keyword>
<evidence type="ECO:0000256" key="9">
    <source>
        <dbReference type="ARBA" id="ARBA00022750"/>
    </source>
</evidence>
<dbReference type="GO" id="GO:0003677">
    <property type="term" value="F:DNA binding"/>
    <property type="evidence" value="ECO:0007669"/>
    <property type="project" value="UniProtKB-KW"/>
</dbReference>
<evidence type="ECO:0000256" key="12">
    <source>
        <dbReference type="ARBA" id="ARBA00022842"/>
    </source>
</evidence>
<dbReference type="Proteomes" id="UP000824540">
    <property type="component" value="Unassembled WGS sequence"/>
</dbReference>
<evidence type="ECO:0000256" key="11">
    <source>
        <dbReference type="ARBA" id="ARBA00022801"/>
    </source>
</evidence>
<dbReference type="Gene3D" id="2.40.50.40">
    <property type="match status" value="1"/>
</dbReference>
<name>A0A8T2NP08_9TELE</name>
<dbReference type="GO" id="GO:0015074">
    <property type="term" value="P:DNA integration"/>
    <property type="evidence" value="ECO:0007669"/>
    <property type="project" value="UniProtKB-KW"/>
</dbReference>
<evidence type="ECO:0000256" key="13">
    <source>
        <dbReference type="ARBA" id="ARBA00022908"/>
    </source>
</evidence>
<sequence>MQHCGQAIRHVNRHVYLPSYPLPQPSSPKPIQNDRTHLTPVERQRRIRARACLYCRTPGHFITNCPLKTGVQPAARGLQGVLHVVPVLLDSAADGNFMDADFATTASSTEPSGSISHHRGRSRPHHSCHTTAQPLDCLRMDNLLSPFRVLPSSRSWISAAPITWFSYGEGDEWKTAFNTPTGHYEYLVIPFGLTNSPAVFQALVHDVFRDTSGQFVYVYLDDILTFSQSSADYIHHVRFWGIQMDQRKVQAVVDWPRPNSHKDLQCFLGFAKFYRQLWGPELLAFKWAQEEWNRWLEGTDVPFLVWTDHKNLEYLRSAKRLNPRQACWSLFFAHFNFVLSYHPGSKNGKPNALSRQSASAEGPAEDDTILPPRCWVAAALWDIEAASVRSQVLQWGHSSRLVGHPGVRRTKALISQCFWWPSMDTDIRSFVSACSVCAQNKPSTPSPAGLLNPLPIPRRPYLTSRRRGPTSRDVAGTGVLETAASLGGVFHQLPSLVILWDEEGVGVPSAEAFVRRCRCAWSGQQTTTAPELRVTCRDSGVESRKLAPWFIGPFPIAKVISPAAVRLQLPRALHRIHPTFHVYRIKPPPIPRLIDGSEAYLVCRLLEARCRGHGLQYLVAWEGYGPEEHCWVLARDILNPSLITDFHRRHPEAPAGPSGGGRGGGGYSQ</sequence>
<dbReference type="InterPro" id="IPR000477">
    <property type="entry name" value="RT_dom"/>
</dbReference>
<dbReference type="InterPro" id="IPR000953">
    <property type="entry name" value="Chromo/chromo_shadow_dom"/>
</dbReference>
<evidence type="ECO:0000313" key="21">
    <source>
        <dbReference type="EMBL" id="KAG9339298.1"/>
    </source>
</evidence>
<dbReference type="GO" id="GO:0006508">
    <property type="term" value="P:proteolysis"/>
    <property type="evidence" value="ECO:0007669"/>
    <property type="project" value="UniProtKB-KW"/>
</dbReference>
<comment type="caution">
    <text evidence="21">The sequence shown here is derived from an EMBL/GenBank/DDBJ whole genome shotgun (WGS) entry which is preliminary data.</text>
</comment>
<keyword evidence="11" id="KW-0378">Hydrolase</keyword>
<keyword evidence="10" id="KW-0255">Endonuclease</keyword>
<evidence type="ECO:0000259" key="20">
    <source>
        <dbReference type="PROSITE" id="PS50013"/>
    </source>
</evidence>
<evidence type="ECO:0000256" key="14">
    <source>
        <dbReference type="ARBA" id="ARBA00022918"/>
    </source>
</evidence>
<dbReference type="OrthoDB" id="1430630at2759"/>
<keyword evidence="14" id="KW-0695">RNA-directed DNA polymerase</keyword>
<evidence type="ECO:0000256" key="15">
    <source>
        <dbReference type="ARBA" id="ARBA00022932"/>
    </source>
</evidence>
<dbReference type="Gene3D" id="3.30.70.270">
    <property type="match status" value="2"/>
</dbReference>
<dbReference type="SUPFAM" id="SSF56672">
    <property type="entry name" value="DNA/RNA polymerases"/>
    <property type="match status" value="1"/>
</dbReference>
<comment type="subcellular location">
    <subcellularLocation>
        <location evidence="1">Nucleus</location>
    </subcellularLocation>
</comment>
<feature type="region of interest" description="Disordered" evidence="19">
    <location>
        <begin position="104"/>
        <end position="127"/>
    </location>
</feature>
<dbReference type="GO" id="GO:0004190">
    <property type="term" value="F:aspartic-type endopeptidase activity"/>
    <property type="evidence" value="ECO:0007669"/>
    <property type="project" value="UniProtKB-KW"/>
</dbReference>
<dbReference type="InterPro" id="IPR050951">
    <property type="entry name" value="Retrovirus_Pol_polyprotein"/>
</dbReference>
<accession>A0A8T2NP08</accession>
<dbReference type="SUPFAM" id="SSF54160">
    <property type="entry name" value="Chromo domain-like"/>
    <property type="match status" value="1"/>
</dbReference>
<dbReference type="Gene3D" id="3.10.10.10">
    <property type="entry name" value="HIV Type 1 Reverse Transcriptase, subunit A, domain 1"/>
    <property type="match status" value="1"/>
</dbReference>
<dbReference type="GO" id="GO:0008270">
    <property type="term" value="F:zinc ion binding"/>
    <property type="evidence" value="ECO:0007669"/>
    <property type="project" value="InterPro"/>
</dbReference>
<dbReference type="AlphaFoldDB" id="A0A8T2NP08"/>
<reference evidence="21" key="1">
    <citation type="thesis" date="2021" institute="BYU ScholarsArchive" country="Provo, UT, USA">
        <title>Applications of and Algorithms for Genome Assembly and Genomic Analyses with an Emphasis on Marine Teleosts.</title>
        <authorList>
            <person name="Pickett B.D."/>
        </authorList>
    </citation>
    <scope>NUCLEOTIDE SEQUENCE</scope>
    <source>
        <strain evidence="21">HI-2016</strain>
    </source>
</reference>
<dbReference type="EMBL" id="JAFBMS010000055">
    <property type="protein sequence ID" value="KAG9339298.1"/>
    <property type="molecule type" value="Genomic_DNA"/>
</dbReference>